<dbReference type="PANTHER" id="PTHR33398">
    <property type="entry name" value="30S RIBOSOMAL PROTEIN S20"/>
    <property type="match status" value="1"/>
</dbReference>
<keyword evidence="4 8" id="KW-0694">RNA-binding</keyword>
<dbReference type="PANTHER" id="PTHR33398:SF1">
    <property type="entry name" value="SMALL RIBOSOMAL SUBUNIT PROTEIN BS20C"/>
    <property type="match status" value="1"/>
</dbReference>
<dbReference type="RefSeq" id="WP_014270803.1">
    <property type="nucleotide sequence ID" value="NC_016633.1"/>
</dbReference>
<evidence type="ECO:0000256" key="8">
    <source>
        <dbReference type="HAMAP-Rule" id="MF_00500"/>
    </source>
</evidence>
<dbReference type="KEGG" id="sgp:SpiGrapes_2186"/>
<dbReference type="GO" id="GO:0003735">
    <property type="term" value="F:structural constituent of ribosome"/>
    <property type="evidence" value="ECO:0007669"/>
    <property type="project" value="InterPro"/>
</dbReference>
<dbReference type="HAMAP" id="MF_00500">
    <property type="entry name" value="Ribosomal_bS20"/>
    <property type="match status" value="1"/>
</dbReference>
<keyword evidence="6 8" id="KW-0687">Ribonucleoprotein</keyword>
<dbReference type="InterPro" id="IPR002583">
    <property type="entry name" value="Ribosomal_bS20"/>
</dbReference>
<evidence type="ECO:0000313" key="10">
    <source>
        <dbReference type="EMBL" id="AEV29962.1"/>
    </source>
</evidence>
<dbReference type="Gene3D" id="1.20.58.110">
    <property type="entry name" value="Ribosomal protein S20"/>
    <property type="match status" value="1"/>
</dbReference>
<dbReference type="GO" id="GO:0005829">
    <property type="term" value="C:cytosol"/>
    <property type="evidence" value="ECO:0007669"/>
    <property type="project" value="TreeGrafter"/>
</dbReference>
<keyword evidence="11" id="KW-1185">Reference proteome</keyword>
<feature type="compositionally biased region" description="Basic and acidic residues" evidence="9">
    <location>
        <begin position="1"/>
        <end position="13"/>
    </location>
</feature>
<accession>G8QRW4</accession>
<keyword evidence="3 8" id="KW-0699">rRNA-binding</keyword>
<dbReference type="GO" id="GO:0070181">
    <property type="term" value="F:small ribosomal subunit rRNA binding"/>
    <property type="evidence" value="ECO:0007669"/>
    <property type="project" value="TreeGrafter"/>
</dbReference>
<evidence type="ECO:0000256" key="5">
    <source>
        <dbReference type="ARBA" id="ARBA00022980"/>
    </source>
</evidence>
<dbReference type="GO" id="GO:0006412">
    <property type="term" value="P:translation"/>
    <property type="evidence" value="ECO:0007669"/>
    <property type="project" value="UniProtKB-UniRule"/>
</dbReference>
<name>G8QRW4_SPHPG</name>
<comment type="similarity">
    <text evidence="2 8">Belongs to the bacterial ribosomal protein bS20 family.</text>
</comment>
<dbReference type="FunFam" id="1.20.58.110:FF:000001">
    <property type="entry name" value="30S ribosomal protein S20"/>
    <property type="match status" value="1"/>
</dbReference>
<dbReference type="OrthoDB" id="9808392at2"/>
<keyword evidence="5 8" id="KW-0689">Ribosomal protein</keyword>
<proteinExistence type="inferred from homology"/>
<evidence type="ECO:0000256" key="2">
    <source>
        <dbReference type="ARBA" id="ARBA00007634"/>
    </source>
</evidence>
<dbReference type="STRING" id="158190.SpiGrapes_2186"/>
<evidence type="ECO:0000256" key="9">
    <source>
        <dbReference type="SAM" id="MobiDB-lite"/>
    </source>
</evidence>
<protein>
    <recommendedName>
        <fullName evidence="7 8">Small ribosomal subunit protein bS20</fullName>
    </recommendedName>
</protein>
<evidence type="ECO:0000313" key="11">
    <source>
        <dbReference type="Proteomes" id="UP000005632"/>
    </source>
</evidence>
<dbReference type="GO" id="GO:0015935">
    <property type="term" value="C:small ribosomal subunit"/>
    <property type="evidence" value="ECO:0007669"/>
    <property type="project" value="TreeGrafter"/>
</dbReference>
<evidence type="ECO:0000256" key="7">
    <source>
        <dbReference type="ARBA" id="ARBA00035136"/>
    </source>
</evidence>
<dbReference type="HOGENOM" id="CLU_160655_3_1_12"/>
<dbReference type="AlphaFoldDB" id="G8QRW4"/>
<gene>
    <name evidence="8" type="primary">rpsT</name>
    <name evidence="10" type="ordered locus">SpiGrapes_2186</name>
</gene>
<dbReference type="eggNOG" id="COG0268">
    <property type="taxonomic scope" value="Bacteria"/>
</dbReference>
<dbReference type="InterPro" id="IPR036510">
    <property type="entry name" value="Ribosomal_bS20_sf"/>
</dbReference>
<organism evidence="10 11">
    <name type="scientific">Sphaerochaeta pleomorpha (strain ATCC BAA-1885 / DSM 22778 / Grapes)</name>
    <dbReference type="NCBI Taxonomy" id="158190"/>
    <lineage>
        <taxon>Bacteria</taxon>
        <taxon>Pseudomonadati</taxon>
        <taxon>Spirochaetota</taxon>
        <taxon>Spirochaetia</taxon>
        <taxon>Spirochaetales</taxon>
        <taxon>Sphaerochaetaceae</taxon>
        <taxon>Sphaerochaeta</taxon>
    </lineage>
</organism>
<evidence type="ECO:0000256" key="3">
    <source>
        <dbReference type="ARBA" id="ARBA00022730"/>
    </source>
</evidence>
<dbReference type="Pfam" id="PF01649">
    <property type="entry name" value="Ribosomal_S20p"/>
    <property type="match status" value="1"/>
</dbReference>
<dbReference type="EMBL" id="CP003155">
    <property type="protein sequence ID" value="AEV29962.1"/>
    <property type="molecule type" value="Genomic_DNA"/>
</dbReference>
<feature type="region of interest" description="Disordered" evidence="9">
    <location>
        <begin position="1"/>
        <end position="26"/>
    </location>
</feature>
<evidence type="ECO:0000256" key="1">
    <source>
        <dbReference type="ARBA" id="ARBA00003134"/>
    </source>
</evidence>
<evidence type="ECO:0000256" key="4">
    <source>
        <dbReference type="ARBA" id="ARBA00022884"/>
    </source>
</evidence>
<dbReference type="Proteomes" id="UP000005632">
    <property type="component" value="Chromosome"/>
</dbReference>
<dbReference type="SUPFAM" id="SSF46992">
    <property type="entry name" value="Ribosomal protein S20"/>
    <property type="match status" value="1"/>
</dbReference>
<evidence type="ECO:0000256" key="6">
    <source>
        <dbReference type="ARBA" id="ARBA00023274"/>
    </source>
</evidence>
<reference evidence="10 11" key="1">
    <citation type="submission" date="2011-11" db="EMBL/GenBank/DDBJ databases">
        <title>Complete sequence of Spirochaeta sp. grapes.</title>
        <authorList>
            <consortium name="US DOE Joint Genome Institute"/>
            <person name="Lucas S."/>
            <person name="Han J."/>
            <person name="Lapidus A."/>
            <person name="Cheng J.-F."/>
            <person name="Goodwin L."/>
            <person name="Pitluck S."/>
            <person name="Peters L."/>
            <person name="Ovchinnikova G."/>
            <person name="Munk A.C."/>
            <person name="Detter J.C."/>
            <person name="Han C."/>
            <person name="Tapia R."/>
            <person name="Land M."/>
            <person name="Hauser L."/>
            <person name="Kyrpides N."/>
            <person name="Ivanova N."/>
            <person name="Pagani I."/>
            <person name="Ritalahtilisa K."/>
            <person name="Loeffler F."/>
            <person name="Woyke T."/>
        </authorList>
    </citation>
    <scope>NUCLEOTIDE SEQUENCE [LARGE SCALE GENOMIC DNA]</scope>
    <source>
        <strain evidence="11">ATCC BAA-1885 / DSM 22778 / Grapes</strain>
    </source>
</reference>
<sequence length="94" mass="10431">MINKSAEKRERQNSVRRMRNRAAKSTMRTAIKKFDAAIVAGDKDAAASAMDLSFKLLDSTASKGIIHSNTASRKKARLHARFNKLNKEQTAVQA</sequence>
<comment type="function">
    <text evidence="1 8">Binds directly to 16S ribosomal RNA.</text>
</comment>
<dbReference type="NCBIfam" id="TIGR00029">
    <property type="entry name" value="S20"/>
    <property type="match status" value="1"/>
</dbReference>